<dbReference type="Proteomes" id="UP000671862">
    <property type="component" value="Chromosome"/>
</dbReference>
<organism evidence="10 11">
    <name type="scientific">Thermosipho ferrireducens</name>
    <dbReference type="NCBI Taxonomy" id="2571116"/>
    <lineage>
        <taxon>Bacteria</taxon>
        <taxon>Thermotogati</taxon>
        <taxon>Thermotogota</taxon>
        <taxon>Thermotogae</taxon>
        <taxon>Thermotogales</taxon>
        <taxon>Fervidobacteriaceae</taxon>
        <taxon>Thermosipho</taxon>
    </lineage>
</organism>
<dbReference type="InterPro" id="IPR013848">
    <property type="entry name" value="Methylthiotransferase_N"/>
</dbReference>
<evidence type="ECO:0000259" key="9">
    <source>
        <dbReference type="PROSITE" id="PS51918"/>
    </source>
</evidence>
<keyword evidence="3" id="KW-0808">Transferase</keyword>
<dbReference type="NCBIfam" id="TIGR00089">
    <property type="entry name" value="MiaB/RimO family radical SAM methylthiotransferase"/>
    <property type="match status" value="1"/>
</dbReference>
<keyword evidence="6" id="KW-0408">Iron</keyword>
<dbReference type="NCBIfam" id="TIGR01579">
    <property type="entry name" value="MiaB-like-C"/>
    <property type="match status" value="1"/>
</dbReference>
<evidence type="ECO:0000256" key="6">
    <source>
        <dbReference type="ARBA" id="ARBA00023004"/>
    </source>
</evidence>
<dbReference type="PROSITE" id="PS01278">
    <property type="entry name" value="MTTASE_RADICAL"/>
    <property type="match status" value="1"/>
</dbReference>
<dbReference type="Gene3D" id="3.40.50.12160">
    <property type="entry name" value="Methylthiotransferase, N-terminal domain"/>
    <property type="match status" value="1"/>
</dbReference>
<feature type="domain" description="Radical SAM core" evidence="9">
    <location>
        <begin position="134"/>
        <end position="363"/>
    </location>
</feature>
<keyword evidence="5" id="KW-0479">Metal-binding</keyword>
<dbReference type="SFLD" id="SFLDG01061">
    <property type="entry name" value="methylthiotransferase"/>
    <property type="match status" value="1"/>
</dbReference>
<keyword evidence="4" id="KW-0949">S-adenosyl-L-methionine</keyword>
<name>A0ABX7S8Q8_9BACT</name>
<dbReference type="CDD" id="cd01335">
    <property type="entry name" value="Radical_SAM"/>
    <property type="match status" value="1"/>
</dbReference>
<dbReference type="Pfam" id="PF04055">
    <property type="entry name" value="Radical_SAM"/>
    <property type="match status" value="1"/>
</dbReference>
<dbReference type="SMART" id="SM00729">
    <property type="entry name" value="Elp3"/>
    <property type="match status" value="1"/>
</dbReference>
<dbReference type="InterPro" id="IPR006638">
    <property type="entry name" value="Elp3/MiaA/NifB-like_rSAM"/>
</dbReference>
<evidence type="ECO:0000256" key="1">
    <source>
        <dbReference type="ARBA" id="ARBA00001966"/>
    </source>
</evidence>
<dbReference type="InterPro" id="IPR005839">
    <property type="entry name" value="Methylthiotransferase"/>
</dbReference>
<dbReference type="PROSITE" id="PS51918">
    <property type="entry name" value="RADICAL_SAM"/>
    <property type="match status" value="1"/>
</dbReference>
<reference evidence="10 11" key="1">
    <citation type="submission" date="2021-03" db="EMBL/GenBank/DDBJ databases">
        <title>Thermosipho ferrireducens sp.nov., an anaerobic thermophilic iron-reducing bacterium isolated from a deep-sea hydrothermal sulfide deposits.</title>
        <authorList>
            <person name="Zeng X."/>
            <person name="Chen Y."/>
            <person name="Shao Z."/>
        </authorList>
    </citation>
    <scope>NUCLEOTIDE SEQUENCE [LARGE SCALE GENOMIC DNA]</scope>
    <source>
        <strain evidence="10 11">JL129W03</strain>
    </source>
</reference>
<evidence type="ECO:0000259" key="8">
    <source>
        <dbReference type="PROSITE" id="PS51449"/>
    </source>
</evidence>
<proteinExistence type="predicted"/>
<feature type="domain" description="MTTase N-terminal" evidence="8">
    <location>
        <begin position="1"/>
        <end position="112"/>
    </location>
</feature>
<dbReference type="InterPro" id="IPR058240">
    <property type="entry name" value="rSAM_sf"/>
</dbReference>
<comment type="cofactor">
    <cofactor evidence="1">
        <name>[4Fe-4S] cluster</name>
        <dbReference type="ChEBI" id="CHEBI:49883"/>
    </cofactor>
</comment>
<evidence type="ECO:0000256" key="7">
    <source>
        <dbReference type="ARBA" id="ARBA00023014"/>
    </source>
</evidence>
<dbReference type="InterPro" id="IPR038135">
    <property type="entry name" value="Methylthiotransferase_N_sf"/>
</dbReference>
<evidence type="ECO:0000256" key="3">
    <source>
        <dbReference type="ARBA" id="ARBA00022679"/>
    </source>
</evidence>
<evidence type="ECO:0000256" key="4">
    <source>
        <dbReference type="ARBA" id="ARBA00022691"/>
    </source>
</evidence>
<dbReference type="InterPro" id="IPR023404">
    <property type="entry name" value="rSAM_horseshoe"/>
</dbReference>
<dbReference type="PANTHER" id="PTHR11918:SF45">
    <property type="entry name" value="THREONYLCARBAMOYLADENOSINE TRNA METHYLTHIOTRANSFERASE"/>
    <property type="match status" value="1"/>
</dbReference>
<dbReference type="RefSeq" id="WP_207567007.1">
    <property type="nucleotide sequence ID" value="NZ_CP071446.1"/>
</dbReference>
<accession>A0ABX7S8Q8</accession>
<keyword evidence="7" id="KW-0411">Iron-sulfur</keyword>
<gene>
    <name evidence="10" type="primary">mtaB</name>
    <name evidence="10" type="ORF">JYK00_01750</name>
</gene>
<dbReference type="InterPro" id="IPR006467">
    <property type="entry name" value="MiaB-like_bact"/>
</dbReference>
<dbReference type="InterPro" id="IPR007197">
    <property type="entry name" value="rSAM"/>
</dbReference>
<dbReference type="PANTHER" id="PTHR11918">
    <property type="entry name" value="RADICAL SAM PROTEINS"/>
    <property type="match status" value="1"/>
</dbReference>
<evidence type="ECO:0000313" key="10">
    <source>
        <dbReference type="EMBL" id="QTA38288.1"/>
    </source>
</evidence>
<dbReference type="SUPFAM" id="SSF102114">
    <property type="entry name" value="Radical SAM enzymes"/>
    <property type="match status" value="1"/>
</dbReference>
<keyword evidence="2" id="KW-0004">4Fe-4S</keyword>
<dbReference type="SFLD" id="SFLDS00029">
    <property type="entry name" value="Radical_SAM"/>
    <property type="match status" value="1"/>
</dbReference>
<dbReference type="EMBL" id="CP071446">
    <property type="protein sequence ID" value="QTA38288.1"/>
    <property type="molecule type" value="Genomic_DNA"/>
</dbReference>
<evidence type="ECO:0000256" key="5">
    <source>
        <dbReference type="ARBA" id="ARBA00022723"/>
    </source>
</evidence>
<keyword evidence="11" id="KW-1185">Reference proteome</keyword>
<dbReference type="InterPro" id="IPR020612">
    <property type="entry name" value="Methylthiotransferase_CS"/>
</dbReference>
<dbReference type="PROSITE" id="PS51449">
    <property type="entry name" value="MTTASE_N"/>
    <property type="match status" value="1"/>
</dbReference>
<dbReference type="SFLD" id="SFLDG01082">
    <property type="entry name" value="B12-binding_domain_containing"/>
    <property type="match status" value="1"/>
</dbReference>
<evidence type="ECO:0000313" key="11">
    <source>
        <dbReference type="Proteomes" id="UP000671862"/>
    </source>
</evidence>
<protein>
    <submittedName>
        <fullName evidence="10">tRNA (N(6)-L-threonylcarbamoyladenosine(37)-C(2))-methylthiotransferase MtaB</fullName>
    </submittedName>
</protein>
<evidence type="ECO:0000256" key="2">
    <source>
        <dbReference type="ARBA" id="ARBA00022485"/>
    </source>
</evidence>
<sequence>MRVSILTYGCKLNQYETELMTERLENIGFVVMTEEVESDVFILNSCVVTNEATRKIRQEIRKLKRKYPESKIIVAGCYSQLSADEILKEGVDLVVGNGEKRKIDEYIGRTGVYVDKAYWKDGNGIEEETIYAAISDRTRAFVKVEDGCNNVCTYCAIRLARGVKVRSKPVEFVVTEVRRLIKRNYKEIVITGLNLGKYGLERGYNLLDLLEELVKIEGDFRIRLSSINPEDITDKLIDFIINEIKICNHLHIPLQSASDRILEKMNRNYRQRNYIEIVNKLRKKDPIFSITTDIMVGFPGETEKDFYETLKVVEDLRFSKVHAFRYSPKKGTLASTFTDQIPGNIKKERLIKLEQLSKKMAKEYRKNLVGAKLKVLVEGAKNGIYRGYDEYYVLHEIPKGSFGNFEDVIVFSVTEEGVVSKSVRKQVSNR</sequence>
<dbReference type="Pfam" id="PF00919">
    <property type="entry name" value="UPF0004"/>
    <property type="match status" value="1"/>
</dbReference>
<dbReference type="Gene3D" id="3.80.30.20">
    <property type="entry name" value="tm_1862 like domain"/>
    <property type="match status" value="1"/>
</dbReference>